<dbReference type="SUPFAM" id="SSF103481">
    <property type="entry name" value="Multidrug resistance efflux transporter EmrE"/>
    <property type="match status" value="2"/>
</dbReference>
<dbReference type="PANTHER" id="PTHR22911:SF76">
    <property type="entry name" value="EAMA DOMAIN-CONTAINING PROTEIN"/>
    <property type="match status" value="1"/>
</dbReference>
<feature type="transmembrane region" description="Helical" evidence="2">
    <location>
        <begin position="209"/>
        <end position="231"/>
    </location>
</feature>
<evidence type="ECO:0000256" key="2">
    <source>
        <dbReference type="SAM" id="Phobius"/>
    </source>
</evidence>
<dbReference type="AlphaFoldDB" id="D7CL70"/>
<feature type="domain" description="EamA" evidence="3">
    <location>
        <begin position="7"/>
        <end position="137"/>
    </location>
</feature>
<dbReference type="HOGENOM" id="CLU_033863_0_2_9"/>
<dbReference type="eggNOG" id="COG0697">
    <property type="taxonomic scope" value="Bacteria"/>
</dbReference>
<dbReference type="STRING" id="643648.Slip_0672"/>
<gene>
    <name evidence="4" type="ordered locus">Slip_0672</name>
</gene>
<reference evidence="4 5" key="2">
    <citation type="journal article" date="2010" name="Stand. Genomic Sci.">
        <title>Complete genome sequence of Syntrophothermus lipocalidus type strain (TGB-C1).</title>
        <authorList>
            <person name="Djao O.D."/>
            <person name="Zhang X."/>
            <person name="Lucas S."/>
            <person name="Lapidus A."/>
            <person name="Del Rio T.G."/>
            <person name="Nolan M."/>
            <person name="Tice H."/>
            <person name="Cheng J.F."/>
            <person name="Han C."/>
            <person name="Tapia R."/>
            <person name="Goodwin L."/>
            <person name="Pitluck S."/>
            <person name="Liolios K."/>
            <person name="Ivanova N."/>
            <person name="Mavromatis K."/>
            <person name="Mikhailova N."/>
            <person name="Ovchinnikova G."/>
            <person name="Pati A."/>
            <person name="Brambilla E."/>
            <person name="Chen A."/>
            <person name="Palaniappan K."/>
            <person name="Land M."/>
            <person name="Hauser L."/>
            <person name="Chang Y.J."/>
            <person name="Jeffries C.D."/>
            <person name="Rohde M."/>
            <person name="Sikorski J."/>
            <person name="Spring S."/>
            <person name="Goker M."/>
            <person name="Detter J.C."/>
            <person name="Woyke T."/>
            <person name="Bristow J."/>
            <person name="Eisen J.A."/>
            <person name="Markowitz V."/>
            <person name="Hugenholtz P."/>
            <person name="Kyrpides N.C."/>
            <person name="Klenk H.P."/>
        </authorList>
    </citation>
    <scope>NUCLEOTIDE SEQUENCE [LARGE SCALE GENOMIC DNA]</scope>
    <source>
        <strain evidence="5">DSM 12680 / TGB-C1</strain>
    </source>
</reference>
<comment type="similarity">
    <text evidence="1">Belongs to the EamA transporter family.</text>
</comment>
<dbReference type="PANTHER" id="PTHR22911">
    <property type="entry name" value="ACYL-MALONYL CONDENSING ENZYME-RELATED"/>
    <property type="match status" value="1"/>
</dbReference>
<feature type="domain" description="EamA" evidence="3">
    <location>
        <begin position="147"/>
        <end position="280"/>
    </location>
</feature>
<dbReference type="InterPro" id="IPR037185">
    <property type="entry name" value="EmrE-like"/>
</dbReference>
<keyword evidence="5" id="KW-1185">Reference proteome</keyword>
<feature type="transmembrane region" description="Helical" evidence="2">
    <location>
        <begin position="177"/>
        <end position="203"/>
    </location>
</feature>
<proteinExistence type="inferred from homology"/>
<feature type="transmembrane region" description="Helical" evidence="2">
    <location>
        <begin position="238"/>
        <end position="258"/>
    </location>
</feature>
<dbReference type="EMBL" id="CP002048">
    <property type="protein sequence ID" value="ADI01455.1"/>
    <property type="molecule type" value="Genomic_DNA"/>
</dbReference>
<feature type="transmembrane region" description="Helical" evidence="2">
    <location>
        <begin position="66"/>
        <end position="84"/>
    </location>
</feature>
<keyword evidence="2" id="KW-1133">Transmembrane helix</keyword>
<evidence type="ECO:0000259" key="3">
    <source>
        <dbReference type="Pfam" id="PF00892"/>
    </source>
</evidence>
<name>D7CL70_SYNLT</name>
<organism evidence="4 5">
    <name type="scientific">Syntrophothermus lipocalidus (strain DSM 12680 / TGB-C1)</name>
    <dbReference type="NCBI Taxonomy" id="643648"/>
    <lineage>
        <taxon>Bacteria</taxon>
        <taxon>Bacillati</taxon>
        <taxon>Bacillota</taxon>
        <taxon>Clostridia</taxon>
        <taxon>Eubacteriales</taxon>
        <taxon>Syntrophomonadaceae</taxon>
        <taxon>Syntrophothermus</taxon>
    </lineage>
</organism>
<reference evidence="5" key="1">
    <citation type="journal article" date="2010" name="Stand. Genomic Sci.">
        <title>Complete genome sequence of Syntrophothermus lipocalidus type strain (TGB-C1T).</title>
        <authorList>
            <consortium name="US DOE Joint Genome Institute (JGI-PGF)"/>
            <person name="Djao O."/>
            <person name="Zhang X."/>
            <person name="Lucas S."/>
            <person name="Lapidus A."/>
            <person name="Glavina Del Rio T."/>
            <person name="Nolan M."/>
            <person name="Tice H."/>
            <person name="Cheng J."/>
            <person name="Han C."/>
            <person name="Tapia R."/>
            <person name="Goodwin L."/>
            <person name="Pitluck S."/>
            <person name="Liolios K."/>
            <person name="Ivanova N."/>
            <person name="Mavromatis K."/>
            <person name="Mikhailova N."/>
            <person name="Ovchinnikova G."/>
            <person name="Pati A."/>
            <person name="Brambilla E."/>
            <person name="Chen A."/>
            <person name="Palaniappan K."/>
            <person name="Land M."/>
            <person name="Hauser L."/>
            <person name="Chang Y."/>
            <person name="Jeffries C."/>
            <person name="Rohde M."/>
            <person name="Sikorski J."/>
            <person name="Spring S."/>
            <person name="Goker M."/>
            <person name="Detter J."/>
            <person name="Woyke T."/>
            <person name="Bristow J."/>
            <person name="Eisen J."/>
            <person name="Markowitz V."/>
            <person name="Hugenholtz P."/>
            <person name="Kyrpides N."/>
            <person name="Klenk H."/>
        </authorList>
    </citation>
    <scope>NUCLEOTIDE SEQUENCE [LARGE SCALE GENOMIC DNA]</scope>
    <source>
        <strain evidence="5">DSM 12680 / TGB-C1</strain>
    </source>
</reference>
<dbReference type="OrthoDB" id="9790852at2"/>
<dbReference type="InterPro" id="IPR000620">
    <property type="entry name" value="EamA_dom"/>
</dbReference>
<evidence type="ECO:0000313" key="5">
    <source>
        <dbReference type="Proteomes" id="UP000000378"/>
    </source>
</evidence>
<dbReference type="GO" id="GO:0016020">
    <property type="term" value="C:membrane"/>
    <property type="evidence" value="ECO:0007669"/>
    <property type="project" value="InterPro"/>
</dbReference>
<feature type="transmembrane region" description="Helical" evidence="2">
    <location>
        <begin position="121"/>
        <end position="139"/>
    </location>
</feature>
<feature type="transmembrane region" description="Helical" evidence="2">
    <location>
        <begin position="145"/>
        <end position="165"/>
    </location>
</feature>
<dbReference type="Proteomes" id="UP000000378">
    <property type="component" value="Chromosome"/>
</dbReference>
<keyword evidence="2" id="KW-0472">Membrane</keyword>
<protein>
    <recommendedName>
        <fullName evidence="3">EamA domain-containing protein</fullName>
    </recommendedName>
</protein>
<feature type="transmembrane region" description="Helical" evidence="2">
    <location>
        <begin position="96"/>
        <end position="114"/>
    </location>
</feature>
<feature type="transmembrane region" description="Helical" evidence="2">
    <location>
        <begin position="264"/>
        <end position="282"/>
    </location>
</feature>
<evidence type="ECO:0000256" key="1">
    <source>
        <dbReference type="ARBA" id="ARBA00007362"/>
    </source>
</evidence>
<accession>D7CL70</accession>
<feature type="transmembrane region" description="Helical" evidence="2">
    <location>
        <begin position="30"/>
        <end position="51"/>
    </location>
</feature>
<evidence type="ECO:0000313" key="4">
    <source>
        <dbReference type="EMBL" id="ADI01455.1"/>
    </source>
</evidence>
<dbReference type="Pfam" id="PF00892">
    <property type="entry name" value="EamA"/>
    <property type="match status" value="2"/>
</dbReference>
<keyword evidence="2" id="KW-0812">Transmembrane</keyword>
<dbReference type="RefSeq" id="WP_013174857.1">
    <property type="nucleotide sequence ID" value="NC_014220.1"/>
</dbReference>
<sequence length="306" mass="33161">MSLSLIYSVLFLGILSVSTASIMIRYCTAPSLVIAFYRVLLTAGLAGLIGLKDRRNGFLSISRNDIAYCLGAGFFLALHFGFWITSLDYTSVSSSVLFTNLQVIFVLAFSFLFLRERVGFKAILGIIVALMGSVLIAGGDWHGGRLFGDLLALISAVFVAGYFIIGRRVRARVDVWTYSLIVNGTAALVLLAAVSIAGFPLYPYPKSDYLLFFGLALVPGIAGHTVLNWALKFVKAPIVAVSVLGESVMASILAFIFFHEALRAYQLLGGFLILAGIYTAYLNQSQDFNSTDLQCAPVPSPKNEHV</sequence>
<dbReference type="KEGG" id="slp:Slip_0672"/>